<protein>
    <submittedName>
        <fullName evidence="6">AcrR family transcriptional regulator</fullName>
    </submittedName>
</protein>
<proteinExistence type="predicted"/>
<dbReference type="GO" id="GO:0000976">
    <property type="term" value="F:transcription cis-regulatory region binding"/>
    <property type="evidence" value="ECO:0007669"/>
    <property type="project" value="TreeGrafter"/>
</dbReference>
<dbReference type="InterPro" id="IPR047923">
    <property type="entry name" value="ArpA-like"/>
</dbReference>
<dbReference type="Proteomes" id="UP000578112">
    <property type="component" value="Unassembled WGS sequence"/>
</dbReference>
<dbReference type="Pfam" id="PF00440">
    <property type="entry name" value="TetR_N"/>
    <property type="match status" value="1"/>
</dbReference>
<evidence type="ECO:0000256" key="2">
    <source>
        <dbReference type="ARBA" id="ARBA00023125"/>
    </source>
</evidence>
<evidence type="ECO:0000256" key="3">
    <source>
        <dbReference type="ARBA" id="ARBA00023163"/>
    </source>
</evidence>
<keyword evidence="7" id="KW-1185">Reference proteome</keyword>
<dbReference type="GO" id="GO:0003700">
    <property type="term" value="F:DNA-binding transcription factor activity"/>
    <property type="evidence" value="ECO:0007669"/>
    <property type="project" value="TreeGrafter"/>
</dbReference>
<feature type="DNA-binding region" description="H-T-H motif" evidence="4">
    <location>
        <begin position="31"/>
        <end position="50"/>
    </location>
</feature>
<dbReference type="InterPro" id="IPR001647">
    <property type="entry name" value="HTH_TetR"/>
</dbReference>
<dbReference type="PROSITE" id="PS01081">
    <property type="entry name" value="HTH_TETR_1"/>
    <property type="match status" value="1"/>
</dbReference>
<evidence type="ECO:0000259" key="5">
    <source>
        <dbReference type="PROSITE" id="PS50977"/>
    </source>
</evidence>
<evidence type="ECO:0000313" key="6">
    <source>
        <dbReference type="EMBL" id="MBB4764454.1"/>
    </source>
</evidence>
<dbReference type="InterPro" id="IPR023772">
    <property type="entry name" value="DNA-bd_HTH_TetR-type_CS"/>
</dbReference>
<comment type="caution">
    <text evidence="6">The sequence shown here is derived from an EMBL/GenBank/DDBJ whole genome shotgun (WGS) entry which is preliminary data.</text>
</comment>
<dbReference type="SUPFAM" id="SSF46689">
    <property type="entry name" value="Homeodomain-like"/>
    <property type="match status" value="1"/>
</dbReference>
<dbReference type="Gene3D" id="1.10.357.10">
    <property type="entry name" value="Tetracycline Repressor, domain 2"/>
    <property type="match status" value="1"/>
</dbReference>
<keyword evidence="1" id="KW-0805">Transcription regulation</keyword>
<keyword evidence="3" id="KW-0804">Transcription</keyword>
<dbReference type="PANTHER" id="PTHR30055:SF234">
    <property type="entry name" value="HTH-TYPE TRANSCRIPTIONAL REGULATOR BETI"/>
    <property type="match status" value="1"/>
</dbReference>
<dbReference type="RefSeq" id="WP_184995644.1">
    <property type="nucleotide sequence ID" value="NZ_BOMK01000027.1"/>
</dbReference>
<evidence type="ECO:0000313" key="7">
    <source>
        <dbReference type="Proteomes" id="UP000578112"/>
    </source>
</evidence>
<dbReference type="InterPro" id="IPR036271">
    <property type="entry name" value="Tet_transcr_reg_TetR-rel_C_sf"/>
</dbReference>
<dbReference type="PRINTS" id="PR00455">
    <property type="entry name" value="HTHTETR"/>
</dbReference>
<dbReference type="InterPro" id="IPR050109">
    <property type="entry name" value="HTH-type_TetR-like_transc_reg"/>
</dbReference>
<gene>
    <name evidence="6" type="ORF">BJ971_005010</name>
</gene>
<accession>A0A7W7I134</accession>
<dbReference type="AlphaFoldDB" id="A0A7W7I134"/>
<sequence>MARQNRAVQTRQTILLAAAAVFDEHGYGAATIQEILTRAGVTKGALYFHFASKEELALSIMAAQLDSDPLPSQPTRMQELVDLGLVFARRLQREPLVRASVQLAMDPWSEGLDRSGPFQAWIGLIEDLLNTAKDRGELLSHVDPRQTAEMLAGAFSGIQELSHVLTDREDLTHRIVVLLRHVLPSITLPAVLVTLDVSEGRLERLTGG</sequence>
<dbReference type="NCBIfam" id="NF041196">
    <property type="entry name" value="ScbR_bind_reg"/>
    <property type="match status" value="1"/>
</dbReference>
<evidence type="ECO:0000256" key="4">
    <source>
        <dbReference type="PROSITE-ProRule" id="PRU00335"/>
    </source>
</evidence>
<name>A0A7W7I134_9ACTN</name>
<dbReference type="EMBL" id="JACHNH010000001">
    <property type="protein sequence ID" value="MBB4764454.1"/>
    <property type="molecule type" value="Genomic_DNA"/>
</dbReference>
<dbReference type="PANTHER" id="PTHR30055">
    <property type="entry name" value="HTH-TYPE TRANSCRIPTIONAL REGULATOR RUTR"/>
    <property type="match status" value="1"/>
</dbReference>
<dbReference type="PROSITE" id="PS50977">
    <property type="entry name" value="HTH_TETR_2"/>
    <property type="match status" value="1"/>
</dbReference>
<dbReference type="SUPFAM" id="SSF48498">
    <property type="entry name" value="Tetracyclin repressor-like, C-terminal domain"/>
    <property type="match status" value="1"/>
</dbReference>
<dbReference type="InterPro" id="IPR009057">
    <property type="entry name" value="Homeodomain-like_sf"/>
</dbReference>
<evidence type="ECO:0000256" key="1">
    <source>
        <dbReference type="ARBA" id="ARBA00023015"/>
    </source>
</evidence>
<reference evidence="6 7" key="1">
    <citation type="submission" date="2020-08" db="EMBL/GenBank/DDBJ databases">
        <title>Sequencing the genomes of 1000 actinobacteria strains.</title>
        <authorList>
            <person name="Klenk H.-P."/>
        </authorList>
    </citation>
    <scope>NUCLEOTIDE SEQUENCE [LARGE SCALE GENOMIC DNA]</scope>
    <source>
        <strain evidence="6 7">DSM 43149</strain>
    </source>
</reference>
<keyword evidence="2 4" id="KW-0238">DNA-binding</keyword>
<organism evidence="6 7">
    <name type="scientific">Actinoplanes digitatis</name>
    <dbReference type="NCBI Taxonomy" id="1868"/>
    <lineage>
        <taxon>Bacteria</taxon>
        <taxon>Bacillati</taxon>
        <taxon>Actinomycetota</taxon>
        <taxon>Actinomycetes</taxon>
        <taxon>Micromonosporales</taxon>
        <taxon>Micromonosporaceae</taxon>
        <taxon>Actinoplanes</taxon>
    </lineage>
</organism>
<feature type="domain" description="HTH tetR-type" evidence="5">
    <location>
        <begin position="8"/>
        <end position="68"/>
    </location>
</feature>